<proteinExistence type="predicted"/>
<reference evidence="2 3" key="1">
    <citation type="submission" date="2019-01" db="EMBL/GenBank/DDBJ databases">
        <title>Sequencing of cultivated peanut Arachis hypogaea provides insights into genome evolution and oil improvement.</title>
        <authorList>
            <person name="Chen X."/>
        </authorList>
    </citation>
    <scope>NUCLEOTIDE SEQUENCE [LARGE SCALE GENOMIC DNA]</scope>
    <source>
        <strain evidence="3">cv. Fuhuasheng</strain>
        <tissue evidence="2">Leaves</tissue>
    </source>
</reference>
<dbReference type="GO" id="GO:0055105">
    <property type="term" value="F:ubiquitin-protein transferase inhibitor activity"/>
    <property type="evidence" value="ECO:0007669"/>
    <property type="project" value="TreeGrafter"/>
</dbReference>
<dbReference type="InterPro" id="IPR019516">
    <property type="entry name" value="Glomulin/ALF4"/>
</dbReference>
<keyword evidence="1" id="KW-0472">Membrane</keyword>
<protein>
    <recommendedName>
        <fullName evidence="4">Aberrant root formation protein</fullName>
    </recommendedName>
</protein>
<evidence type="ECO:0000313" key="2">
    <source>
        <dbReference type="EMBL" id="RYR78212.1"/>
    </source>
</evidence>
<sequence>MKFAISWSVLSALNLYIFVLMIESIGKTNRTRVLSRSNLVKAYNEWLHPFRTLVSGIMTENKDDYNQLAVDIVCTLNPLELLLSHCIELVEEKLKQSTT</sequence>
<feature type="transmembrane region" description="Helical" evidence="1">
    <location>
        <begin position="6"/>
        <end position="26"/>
    </location>
</feature>
<dbReference type="AlphaFoldDB" id="A0A445ES75"/>
<organism evidence="2 3">
    <name type="scientific">Arachis hypogaea</name>
    <name type="common">Peanut</name>
    <dbReference type="NCBI Taxonomy" id="3818"/>
    <lineage>
        <taxon>Eukaryota</taxon>
        <taxon>Viridiplantae</taxon>
        <taxon>Streptophyta</taxon>
        <taxon>Embryophyta</taxon>
        <taxon>Tracheophyta</taxon>
        <taxon>Spermatophyta</taxon>
        <taxon>Magnoliopsida</taxon>
        <taxon>eudicotyledons</taxon>
        <taxon>Gunneridae</taxon>
        <taxon>Pentapetalae</taxon>
        <taxon>rosids</taxon>
        <taxon>fabids</taxon>
        <taxon>Fabales</taxon>
        <taxon>Fabaceae</taxon>
        <taxon>Papilionoideae</taxon>
        <taxon>50 kb inversion clade</taxon>
        <taxon>dalbergioids sensu lato</taxon>
        <taxon>Dalbergieae</taxon>
        <taxon>Pterocarpus clade</taxon>
        <taxon>Arachis</taxon>
    </lineage>
</organism>
<keyword evidence="1" id="KW-1133">Transmembrane helix</keyword>
<dbReference type="EMBL" id="SDMP01000001">
    <property type="protein sequence ID" value="RYR78212.1"/>
    <property type="molecule type" value="Genomic_DNA"/>
</dbReference>
<evidence type="ECO:0000256" key="1">
    <source>
        <dbReference type="SAM" id="Phobius"/>
    </source>
</evidence>
<keyword evidence="1" id="KW-0812">Transmembrane</keyword>
<keyword evidence="3" id="KW-1185">Reference proteome</keyword>
<dbReference type="PANTHER" id="PTHR15430">
    <property type="entry name" value="GLOMULIN"/>
    <property type="match status" value="1"/>
</dbReference>
<evidence type="ECO:0008006" key="4">
    <source>
        <dbReference type="Google" id="ProtNLM"/>
    </source>
</evidence>
<name>A0A445ES75_ARAHY</name>
<dbReference type="PANTHER" id="PTHR15430:SF1">
    <property type="entry name" value="GLOMULIN"/>
    <property type="match status" value="1"/>
</dbReference>
<dbReference type="Proteomes" id="UP000289738">
    <property type="component" value="Chromosome A01"/>
</dbReference>
<evidence type="ECO:0000313" key="3">
    <source>
        <dbReference type="Proteomes" id="UP000289738"/>
    </source>
</evidence>
<comment type="caution">
    <text evidence="2">The sequence shown here is derived from an EMBL/GenBank/DDBJ whole genome shotgun (WGS) entry which is preliminary data.</text>
</comment>
<gene>
    <name evidence="2" type="ORF">Ahy_A01g002947</name>
</gene>
<dbReference type="GO" id="GO:0005737">
    <property type="term" value="C:cytoplasm"/>
    <property type="evidence" value="ECO:0007669"/>
    <property type="project" value="TreeGrafter"/>
</dbReference>
<accession>A0A445ES75</accession>